<dbReference type="STRING" id="299467.A0A443QYB5"/>
<dbReference type="AlphaFoldDB" id="A0A443QYB5"/>
<feature type="region of interest" description="Disordered" evidence="1">
    <location>
        <begin position="90"/>
        <end position="133"/>
    </location>
</feature>
<comment type="caution">
    <text evidence="2">The sequence shown here is derived from an EMBL/GenBank/DDBJ whole genome shotgun (WGS) entry which is preliminary data.</text>
</comment>
<dbReference type="OrthoDB" id="5979489at2759"/>
<accession>A0A443QYB5</accession>
<dbReference type="VEuPathDB" id="VectorBase:LDEU014136"/>
<dbReference type="EMBL" id="NCKV01050962">
    <property type="protein sequence ID" value="RWS08005.1"/>
    <property type="molecule type" value="Genomic_DNA"/>
</dbReference>
<proteinExistence type="predicted"/>
<sequence length="138" mass="15663">MDEVLEYYRNQAGSGLSGFAGTRYQRGNGIFSSLWTKIGLPVLRFLGKQAISTGLNVASDALDGRNIKESAVDHLKTSGRNTVDYLRQLNQQSGRGVKRRKQTKTKAIKKRKKPKKAAVVKKQPKKRQRKRLKKLLYF</sequence>
<reference evidence="2 3" key="1">
    <citation type="journal article" date="2018" name="Gigascience">
        <title>Genomes of trombidid mites reveal novel predicted allergens and laterally-transferred genes associated with secondary metabolism.</title>
        <authorList>
            <person name="Dong X."/>
            <person name="Chaisiri K."/>
            <person name="Xia D."/>
            <person name="Armstrong S.D."/>
            <person name="Fang Y."/>
            <person name="Donnelly M.J."/>
            <person name="Kadowaki T."/>
            <person name="McGarry J.W."/>
            <person name="Darby A.C."/>
            <person name="Makepeace B.L."/>
        </authorList>
    </citation>
    <scope>NUCLEOTIDE SEQUENCE [LARGE SCALE GENOMIC DNA]</scope>
    <source>
        <strain evidence="2">UoL-UT</strain>
    </source>
</reference>
<gene>
    <name evidence="2" type="ORF">B4U80_07507</name>
</gene>
<feature type="compositionally biased region" description="Basic residues" evidence="1">
    <location>
        <begin position="96"/>
        <end position="133"/>
    </location>
</feature>
<protein>
    <submittedName>
        <fullName evidence="2">Uncharacterized protein</fullName>
    </submittedName>
</protein>
<name>A0A443QYB5_9ACAR</name>
<keyword evidence="3" id="KW-1185">Reference proteome</keyword>
<organism evidence="2 3">
    <name type="scientific">Leptotrombidium deliense</name>
    <dbReference type="NCBI Taxonomy" id="299467"/>
    <lineage>
        <taxon>Eukaryota</taxon>
        <taxon>Metazoa</taxon>
        <taxon>Ecdysozoa</taxon>
        <taxon>Arthropoda</taxon>
        <taxon>Chelicerata</taxon>
        <taxon>Arachnida</taxon>
        <taxon>Acari</taxon>
        <taxon>Acariformes</taxon>
        <taxon>Trombidiformes</taxon>
        <taxon>Prostigmata</taxon>
        <taxon>Anystina</taxon>
        <taxon>Parasitengona</taxon>
        <taxon>Trombiculoidea</taxon>
        <taxon>Trombiculidae</taxon>
        <taxon>Leptotrombidium</taxon>
    </lineage>
</organism>
<evidence type="ECO:0000313" key="2">
    <source>
        <dbReference type="EMBL" id="RWS08005.1"/>
    </source>
</evidence>
<evidence type="ECO:0000313" key="3">
    <source>
        <dbReference type="Proteomes" id="UP000288716"/>
    </source>
</evidence>
<evidence type="ECO:0000256" key="1">
    <source>
        <dbReference type="SAM" id="MobiDB-lite"/>
    </source>
</evidence>
<dbReference type="Proteomes" id="UP000288716">
    <property type="component" value="Unassembled WGS sequence"/>
</dbReference>